<dbReference type="EMBL" id="JAPDRQ010000179">
    <property type="protein sequence ID" value="KAJ9652862.1"/>
    <property type="molecule type" value="Genomic_DNA"/>
</dbReference>
<organism evidence="1 2">
    <name type="scientific">Neophaeococcomyces mojaviensis</name>
    <dbReference type="NCBI Taxonomy" id="3383035"/>
    <lineage>
        <taxon>Eukaryota</taxon>
        <taxon>Fungi</taxon>
        <taxon>Dikarya</taxon>
        <taxon>Ascomycota</taxon>
        <taxon>Pezizomycotina</taxon>
        <taxon>Eurotiomycetes</taxon>
        <taxon>Chaetothyriomycetidae</taxon>
        <taxon>Chaetothyriales</taxon>
        <taxon>Chaetothyriales incertae sedis</taxon>
        <taxon>Neophaeococcomyces</taxon>
    </lineage>
</organism>
<dbReference type="Proteomes" id="UP001172386">
    <property type="component" value="Unassembled WGS sequence"/>
</dbReference>
<protein>
    <submittedName>
        <fullName evidence="1">Uncharacterized protein</fullName>
    </submittedName>
</protein>
<accession>A0ACC2ZZ33</accession>
<evidence type="ECO:0000313" key="1">
    <source>
        <dbReference type="EMBL" id="KAJ9652862.1"/>
    </source>
</evidence>
<sequence>MATTSINDLPDELLLHMLTFLPYSKVQHNTLRNVNRRFYNLLKPPVLPLRVAQRQYSEQVALLGLQDIRSNTLEQLYQWKQRVKETTSAMQIKSLGGLRAFETGIFIFDIIAHECMMAGTSDEWKRLHALVIEHTIEGCLSKKACMTLRYTIIKVTESLDLTPSDNESYTILVPSEDRPSLSNAAVMEVLRCRALEIVALPWYGNQNKLFWRSKLPHSPRSEKSGGKQMVRSMYGKKFRLLSNALIADKEDNFRKHDTVETLLQEEIALDAAIKQKFDAMTSNEWEKHNDIDHALIGSTLRWHVDDIEQELLAYDTSEDEA</sequence>
<comment type="caution">
    <text evidence="1">The sequence shown here is derived from an EMBL/GenBank/DDBJ whole genome shotgun (WGS) entry which is preliminary data.</text>
</comment>
<keyword evidence="2" id="KW-1185">Reference proteome</keyword>
<evidence type="ECO:0000313" key="2">
    <source>
        <dbReference type="Proteomes" id="UP001172386"/>
    </source>
</evidence>
<reference evidence="1" key="1">
    <citation type="submission" date="2022-10" db="EMBL/GenBank/DDBJ databases">
        <title>Culturing micro-colonial fungi from biological soil crusts in the Mojave desert and describing Neophaeococcomyces mojavensis, and introducing the new genera and species Taxawa tesnikishii.</title>
        <authorList>
            <person name="Kurbessoian T."/>
            <person name="Stajich J.E."/>
        </authorList>
    </citation>
    <scope>NUCLEOTIDE SEQUENCE</scope>
    <source>
        <strain evidence="1">JES_112</strain>
    </source>
</reference>
<proteinExistence type="predicted"/>
<gene>
    <name evidence="1" type="ORF">H2198_007909</name>
</gene>
<name>A0ACC2ZZ33_9EURO</name>